<evidence type="ECO:0008006" key="3">
    <source>
        <dbReference type="Google" id="ProtNLM"/>
    </source>
</evidence>
<name>A0A1H8I9I9_9RHOB</name>
<dbReference type="AlphaFoldDB" id="A0A1H8I9I9"/>
<proteinExistence type="predicted"/>
<dbReference type="STRING" id="245187.SAMN04488003_12433"/>
<keyword evidence="2" id="KW-1185">Reference proteome</keyword>
<dbReference type="Proteomes" id="UP000199585">
    <property type="component" value="Unassembled WGS sequence"/>
</dbReference>
<dbReference type="OrthoDB" id="7858916at2"/>
<protein>
    <recommendedName>
        <fullName evidence="3">MerR HTH family regulatory protein</fullName>
    </recommendedName>
</protein>
<gene>
    <name evidence="1" type="ORF">SAMN04488003_12433</name>
</gene>
<accession>A0A1H8I9I9</accession>
<organism evidence="1 2">
    <name type="scientific">Loktanella fryxellensis</name>
    <dbReference type="NCBI Taxonomy" id="245187"/>
    <lineage>
        <taxon>Bacteria</taxon>
        <taxon>Pseudomonadati</taxon>
        <taxon>Pseudomonadota</taxon>
        <taxon>Alphaproteobacteria</taxon>
        <taxon>Rhodobacterales</taxon>
        <taxon>Roseobacteraceae</taxon>
        <taxon>Loktanella</taxon>
    </lineage>
</organism>
<dbReference type="EMBL" id="FOCI01000024">
    <property type="protein sequence ID" value="SEN64959.1"/>
    <property type="molecule type" value="Genomic_DNA"/>
</dbReference>
<dbReference type="RefSeq" id="WP_143058049.1">
    <property type="nucleotide sequence ID" value="NZ_FOCI01000024.1"/>
</dbReference>
<sequence length="179" mass="19951">MINSDYLWRNGDLVRAVPIQCADLNQAISRCGFRPEHTPEPGKGRWYTWRDVVAIAVAQDLRRIGLGPLMAFGLVQEHLSQFLRARIDQPGDCAGVVWVIYQSDDHLEINTPCKFMRHAEDVKHLTASNEGAHLVVNVGQIAGRVFRDLQAVREGQALALSEELNLAEAEAMHQAISSL</sequence>
<reference evidence="1 2" key="1">
    <citation type="submission" date="2016-10" db="EMBL/GenBank/DDBJ databases">
        <authorList>
            <person name="de Groot N.N."/>
        </authorList>
    </citation>
    <scope>NUCLEOTIDE SEQUENCE [LARGE SCALE GENOMIC DNA]</scope>
    <source>
        <strain evidence="1 2">DSM 16213</strain>
    </source>
</reference>
<evidence type="ECO:0000313" key="2">
    <source>
        <dbReference type="Proteomes" id="UP000199585"/>
    </source>
</evidence>
<evidence type="ECO:0000313" key="1">
    <source>
        <dbReference type="EMBL" id="SEN64959.1"/>
    </source>
</evidence>